<name>A0A9N7W0Y1_PLEPL</name>
<gene>
    <name evidence="2" type="ORF">PLEPLA_LOCUS47052</name>
</gene>
<dbReference type="Proteomes" id="UP001153269">
    <property type="component" value="Unassembled WGS sequence"/>
</dbReference>
<protein>
    <submittedName>
        <fullName evidence="2">Uncharacterized protein</fullName>
    </submittedName>
</protein>
<evidence type="ECO:0000313" key="3">
    <source>
        <dbReference type="Proteomes" id="UP001153269"/>
    </source>
</evidence>
<sequence>MDAELPPSALMDSGAPGTLQGARDASQIRTTPAPSRAEDEGVDTEPFRSLTRPRWLGPLSDGLSPFTSGLYHPAEWRQPALT</sequence>
<evidence type="ECO:0000313" key="2">
    <source>
        <dbReference type="EMBL" id="CAB1459215.1"/>
    </source>
</evidence>
<feature type="region of interest" description="Disordered" evidence="1">
    <location>
        <begin position="1"/>
        <end position="58"/>
    </location>
</feature>
<evidence type="ECO:0000256" key="1">
    <source>
        <dbReference type="SAM" id="MobiDB-lite"/>
    </source>
</evidence>
<organism evidence="2 3">
    <name type="scientific">Pleuronectes platessa</name>
    <name type="common">European plaice</name>
    <dbReference type="NCBI Taxonomy" id="8262"/>
    <lineage>
        <taxon>Eukaryota</taxon>
        <taxon>Metazoa</taxon>
        <taxon>Chordata</taxon>
        <taxon>Craniata</taxon>
        <taxon>Vertebrata</taxon>
        <taxon>Euteleostomi</taxon>
        <taxon>Actinopterygii</taxon>
        <taxon>Neopterygii</taxon>
        <taxon>Teleostei</taxon>
        <taxon>Neoteleostei</taxon>
        <taxon>Acanthomorphata</taxon>
        <taxon>Carangaria</taxon>
        <taxon>Pleuronectiformes</taxon>
        <taxon>Pleuronectoidei</taxon>
        <taxon>Pleuronectidae</taxon>
        <taxon>Pleuronectes</taxon>
    </lineage>
</organism>
<dbReference type="AlphaFoldDB" id="A0A9N7W0Y1"/>
<proteinExistence type="predicted"/>
<comment type="caution">
    <text evidence="2">The sequence shown here is derived from an EMBL/GenBank/DDBJ whole genome shotgun (WGS) entry which is preliminary data.</text>
</comment>
<reference evidence="2" key="1">
    <citation type="submission" date="2020-03" db="EMBL/GenBank/DDBJ databases">
        <authorList>
            <person name="Weist P."/>
        </authorList>
    </citation>
    <scope>NUCLEOTIDE SEQUENCE</scope>
</reference>
<accession>A0A9N7W0Y1</accession>
<dbReference type="EMBL" id="CADEAL010004421">
    <property type="protein sequence ID" value="CAB1459215.1"/>
    <property type="molecule type" value="Genomic_DNA"/>
</dbReference>
<keyword evidence="3" id="KW-1185">Reference proteome</keyword>